<dbReference type="GO" id="GO:0001965">
    <property type="term" value="F:G-protein alpha-subunit binding"/>
    <property type="evidence" value="ECO:0007669"/>
    <property type="project" value="InterPro"/>
</dbReference>
<evidence type="ECO:0000256" key="1">
    <source>
        <dbReference type="SAM" id="Coils"/>
    </source>
</evidence>
<reference evidence="4 5" key="1">
    <citation type="journal article" date="2018" name="Sci. Rep.">
        <title>Genomic signatures of local adaptation to the degree of environmental predictability in rotifers.</title>
        <authorList>
            <person name="Franch-Gras L."/>
            <person name="Hahn C."/>
            <person name="Garcia-Roger E.M."/>
            <person name="Carmona M.J."/>
            <person name="Serra M."/>
            <person name="Gomez A."/>
        </authorList>
    </citation>
    <scope>NUCLEOTIDE SEQUENCE [LARGE SCALE GENOMIC DNA]</scope>
    <source>
        <strain evidence="4">HYR1</strain>
    </source>
</reference>
<evidence type="ECO:0000313" key="4">
    <source>
        <dbReference type="EMBL" id="RNA26889.1"/>
    </source>
</evidence>
<name>A0A3M7RTU5_BRAPC</name>
<dbReference type="Pfam" id="PF00615">
    <property type="entry name" value="RGS"/>
    <property type="match status" value="1"/>
</dbReference>
<accession>A0A3M7RTU5</accession>
<dbReference type="PANTHER" id="PTHR46583">
    <property type="entry name" value="REGULATOR OF G-PROTEIN SIGNALING 22"/>
    <property type="match status" value="1"/>
</dbReference>
<organism evidence="4 5">
    <name type="scientific">Brachionus plicatilis</name>
    <name type="common">Marine rotifer</name>
    <name type="synonym">Brachionus muelleri</name>
    <dbReference type="NCBI Taxonomy" id="10195"/>
    <lineage>
        <taxon>Eukaryota</taxon>
        <taxon>Metazoa</taxon>
        <taxon>Spiralia</taxon>
        <taxon>Gnathifera</taxon>
        <taxon>Rotifera</taxon>
        <taxon>Eurotatoria</taxon>
        <taxon>Monogononta</taxon>
        <taxon>Pseudotrocha</taxon>
        <taxon>Ploima</taxon>
        <taxon>Brachionidae</taxon>
        <taxon>Brachionus</taxon>
    </lineage>
</organism>
<evidence type="ECO:0000259" key="3">
    <source>
        <dbReference type="PROSITE" id="PS50132"/>
    </source>
</evidence>
<dbReference type="GO" id="GO:0009966">
    <property type="term" value="P:regulation of signal transduction"/>
    <property type="evidence" value="ECO:0007669"/>
    <property type="project" value="InterPro"/>
</dbReference>
<dbReference type="EMBL" id="REGN01002651">
    <property type="protein sequence ID" value="RNA26889.1"/>
    <property type="molecule type" value="Genomic_DNA"/>
</dbReference>
<evidence type="ECO:0000313" key="5">
    <source>
        <dbReference type="Proteomes" id="UP000276133"/>
    </source>
</evidence>
<feature type="region of interest" description="Disordered" evidence="2">
    <location>
        <begin position="1265"/>
        <end position="1284"/>
    </location>
</feature>
<feature type="domain" description="RGS" evidence="3">
    <location>
        <begin position="939"/>
        <end position="1067"/>
    </location>
</feature>
<sequence length="1303" mass="153336">MESNAQTFELVESCQKFEDLLATNSLFVDYFNEFLVSPSLGERVKFNFVSGDLEYIDTDDSPEKDNDIKELIRKGYDRPSPKQVTTTAEMVKKNLEFQLKSIIKKNPDGSETDREREILAQAGNHAFKDLDLIRIESRLEPTNLKDPVAASHSKIPIVKTRYSVNVLKKPFSMKWLRYRRLTLFLQSELYSEFKLAMVLAQCAMFNNEIKLKEQDVVKKLKLIKLEIDDELLEMELNPFNAKNDLEKLNEFKTIEDDIENAEASLHLMKSTEREMDKKSDEYEDEFFRTESTEDLTETSQSARIKDNSNCYLIDNDKEFYRSINEFTLKTSLIISQKNETKSNLANAPVVTGQGITVVNSVNEMANILVRSVLNQALSDYNESVKSEKSEKSAPNIEKQYRYSFSAKRDQIDISDYSKNKTSSRLNYYKDFNLADAEEAKDERNFTLEFEDEPYELTDSKHFQEIHLRKQELENFKSYLRENDAFIYFKIWIDIEKLSTLINEKEKTGYIKYLKSYYNKPNILNRLREDYDRKNAGSRKAKYYELYAQYENNLEYWSFDNLTQRVQKKVLKSLIEYWWPKYYIRMNSFKDYVQKKYPSYYTQKVLGKQNQVLSDLDAENIDKSLRIKFNLKSSLVKPNESQRFKKKNLSKVKILENNSFVLSKSSNQKFDQGSEAASFNMRPRSNAYLDELIGYDLDDFKTSPPVGWKRPISRATQIAKKMCENQKNAEAKSGKHRNKTDKEIYLEAIYRQDISGQIFMKYLLNKNKIFAVNRLKCLLELMHYKDLFYDDNFNQEDVKKKALDIYSKYVAVSANNSIDCPKADRLKIHHLFNENSVNTSLVSLKANSVFIPTYEDTFDAIEEFLLLSLYDDWKNEIENIERSINIKSRKIDELIEQGLLKISPKSINSNVISYGPKKTSVFQGLTDQDGNTTSRSQFFDLNELITNTRDFEMFKSFLESKNALTDILCWMDIEAYSRIDPNDHDLIEEQAKKLKKLYLNKKYLFSKNGPIDQETQNLILEKIGGWNVILQDIPPNLLIILARKHIENKLKSHWIPMYINSDYRSRSVFKNRTQMMDVVDDVLHLKNKHPTKKEFSKIKKNRWLYSSQMIINFGKALRNSFTVKVFSKFLTYKSIPSDATPFDLEMNNNLVNDLQFLVEVQEYKDMYQRNPENERPIIQKMKHVIDCFINNRIPPRTRIDIPEQLAESIIEQKDYLSPYLFLDAYLIVFNYLMPYWIEFNHIRSGKELELFDEFSSFKKLKEYGPSSARRVSSATSQEDSSNEDQNNKWRYNQYIKALKTQLIV</sequence>
<feature type="compositionally biased region" description="Polar residues" evidence="2">
    <location>
        <begin position="1268"/>
        <end position="1278"/>
    </location>
</feature>
<keyword evidence="1" id="KW-0175">Coiled coil</keyword>
<protein>
    <submittedName>
        <fullName evidence="4">Regulator of G-signaling 22</fullName>
    </submittedName>
</protein>
<dbReference type="STRING" id="10195.A0A3M7RTU5"/>
<dbReference type="GO" id="GO:0005737">
    <property type="term" value="C:cytoplasm"/>
    <property type="evidence" value="ECO:0007669"/>
    <property type="project" value="TreeGrafter"/>
</dbReference>
<dbReference type="InterPro" id="IPR036305">
    <property type="entry name" value="RGS_sf"/>
</dbReference>
<dbReference type="PROSITE" id="PS50132">
    <property type="entry name" value="RGS"/>
    <property type="match status" value="1"/>
</dbReference>
<comment type="caution">
    <text evidence="4">The sequence shown here is derived from an EMBL/GenBank/DDBJ whole genome shotgun (WGS) entry which is preliminary data.</text>
</comment>
<dbReference type="InterPro" id="IPR042651">
    <property type="entry name" value="Rgs22"/>
</dbReference>
<dbReference type="InterPro" id="IPR016137">
    <property type="entry name" value="RGS"/>
</dbReference>
<dbReference type="SUPFAM" id="SSF48097">
    <property type="entry name" value="Regulator of G-protein signaling, RGS"/>
    <property type="match status" value="3"/>
</dbReference>
<dbReference type="Proteomes" id="UP000276133">
    <property type="component" value="Unassembled WGS sequence"/>
</dbReference>
<dbReference type="InterPro" id="IPR044926">
    <property type="entry name" value="RGS_subdomain_2"/>
</dbReference>
<dbReference type="GO" id="GO:0005634">
    <property type="term" value="C:nucleus"/>
    <property type="evidence" value="ECO:0007669"/>
    <property type="project" value="TreeGrafter"/>
</dbReference>
<gene>
    <name evidence="4" type="ORF">BpHYR1_009151</name>
</gene>
<dbReference type="PANTHER" id="PTHR46583:SF1">
    <property type="entry name" value="REGULATOR OF G-PROTEIN SIGNALING 22"/>
    <property type="match status" value="1"/>
</dbReference>
<feature type="coiled-coil region" evidence="1">
    <location>
        <begin position="869"/>
        <end position="896"/>
    </location>
</feature>
<dbReference type="OrthoDB" id="10013157at2759"/>
<dbReference type="Gene3D" id="1.10.167.10">
    <property type="entry name" value="Regulator of G-protein Signalling 4, domain 2"/>
    <property type="match status" value="3"/>
</dbReference>
<proteinExistence type="predicted"/>
<keyword evidence="5" id="KW-1185">Reference proteome</keyword>
<evidence type="ECO:0000256" key="2">
    <source>
        <dbReference type="SAM" id="MobiDB-lite"/>
    </source>
</evidence>